<evidence type="ECO:0000256" key="1">
    <source>
        <dbReference type="SAM" id="Coils"/>
    </source>
</evidence>
<feature type="coiled-coil region" evidence="1">
    <location>
        <begin position="340"/>
        <end position="395"/>
    </location>
</feature>
<feature type="signal peptide" evidence="2">
    <location>
        <begin position="1"/>
        <end position="25"/>
    </location>
</feature>
<dbReference type="PROSITE" id="PS00028">
    <property type="entry name" value="ZINC_FINGER_C2H2_1"/>
    <property type="match status" value="1"/>
</dbReference>
<dbReference type="AlphaFoldDB" id="A0AAW2H7Z8"/>
<evidence type="ECO:0000256" key="2">
    <source>
        <dbReference type="SAM" id="SignalP"/>
    </source>
</evidence>
<accession>A0AAW2H7Z8</accession>
<evidence type="ECO:0000313" key="4">
    <source>
        <dbReference type="EMBL" id="KAL0265826.1"/>
    </source>
</evidence>
<keyword evidence="1" id="KW-0175">Coiled coil</keyword>
<proteinExistence type="predicted"/>
<protein>
    <recommendedName>
        <fullName evidence="3">C2H2-type domain-containing protein</fullName>
    </recommendedName>
</protein>
<organism evidence="4">
    <name type="scientific">Menopon gallinae</name>
    <name type="common">poultry shaft louse</name>
    <dbReference type="NCBI Taxonomy" id="328185"/>
    <lineage>
        <taxon>Eukaryota</taxon>
        <taxon>Metazoa</taxon>
        <taxon>Ecdysozoa</taxon>
        <taxon>Arthropoda</taxon>
        <taxon>Hexapoda</taxon>
        <taxon>Insecta</taxon>
        <taxon>Pterygota</taxon>
        <taxon>Neoptera</taxon>
        <taxon>Paraneoptera</taxon>
        <taxon>Psocodea</taxon>
        <taxon>Troctomorpha</taxon>
        <taxon>Phthiraptera</taxon>
        <taxon>Amblycera</taxon>
        <taxon>Menoponidae</taxon>
        <taxon>Menopon</taxon>
    </lineage>
</organism>
<feature type="chain" id="PRO_5043788982" description="C2H2-type domain-containing protein" evidence="2">
    <location>
        <begin position="26"/>
        <end position="479"/>
    </location>
</feature>
<gene>
    <name evidence="4" type="ORF">PYX00_011543</name>
</gene>
<reference evidence="4" key="1">
    <citation type="journal article" date="2024" name="Gigascience">
        <title>Chromosome-level genome of the poultry shaft louse Menopon gallinae provides insight into the host-switching and adaptive evolution of parasitic lice.</title>
        <authorList>
            <person name="Xu Y."/>
            <person name="Ma L."/>
            <person name="Liu S."/>
            <person name="Liang Y."/>
            <person name="Liu Q."/>
            <person name="He Z."/>
            <person name="Tian L."/>
            <person name="Duan Y."/>
            <person name="Cai W."/>
            <person name="Li H."/>
            <person name="Song F."/>
        </authorList>
    </citation>
    <scope>NUCLEOTIDE SEQUENCE</scope>
    <source>
        <strain evidence="4">Cailab_2023a</strain>
    </source>
</reference>
<keyword evidence="2" id="KW-0732">Signal</keyword>
<name>A0AAW2H7Z8_9NEOP</name>
<feature type="domain" description="C2H2-type" evidence="3">
    <location>
        <begin position="104"/>
        <end position="126"/>
    </location>
</feature>
<evidence type="ECO:0000259" key="3">
    <source>
        <dbReference type="PROSITE" id="PS00028"/>
    </source>
</evidence>
<comment type="caution">
    <text evidence="4">The sequence shown here is derived from an EMBL/GenBank/DDBJ whole genome shotgun (WGS) entry which is preliminary data.</text>
</comment>
<dbReference type="InterPro" id="IPR013087">
    <property type="entry name" value="Znf_C2H2_type"/>
</dbReference>
<sequence>MQHSGASCVLTHAWAGWLHTAPALCVQILHFQPTALFGTQLQTPCAALVRDAQKGEEAYLGAYLETGMRFVERVLFGEDLPKYSDQAVYPQTAHRRTLCLRKHCDSQCARGLGDEYKFWAHLLSLHPPDRNELAKHLCGMDEDLRTSMWNRLLRSSPSYQDNVVHDEEDRAIVCRVMEVCRSTDSECSLEREVFCIYKNILRFCDVGEADRDIMSLILHILRLPHADELVTFRVLYFFLYTLGYTQAFLDGGTRDLVCMLAARGVMPLLLDICVCFNLYFSDFQAYAADNAREDLNLHVQAKMERLLHFAMERYRPVEERNCHFASEGYFDFLVVQNESIKAHEDVKMRLADKIRQLEETNRELVGKNQNLVDSLETMEAELQIFNENLHRHSRRSSSLVGKAVQKLRDQKETPLELSKDDIGEVRHVSHFLYDIDAGTRHLVSMVFNRDDVPRLLSKSFATAVLRRVHQGVWYDIELR</sequence>
<dbReference type="EMBL" id="JARGDH010000006">
    <property type="protein sequence ID" value="KAL0265826.1"/>
    <property type="molecule type" value="Genomic_DNA"/>
</dbReference>